<comment type="caution">
    <text evidence="2">The sequence shown here is derived from an EMBL/GenBank/DDBJ whole genome shotgun (WGS) entry which is preliminary data.</text>
</comment>
<keyword evidence="3" id="KW-1185">Reference proteome</keyword>
<dbReference type="OrthoDB" id="6434099at2"/>
<accession>A0A5J5G4G6</accession>
<dbReference type="Proteomes" id="UP000335415">
    <property type="component" value="Unassembled WGS sequence"/>
</dbReference>
<name>A0A5J5G4G6_9GAMM</name>
<reference evidence="2 3" key="1">
    <citation type="submission" date="2019-09" db="EMBL/GenBank/DDBJ databases">
        <authorList>
            <person name="Li Y."/>
        </authorList>
    </citation>
    <scope>NUCLEOTIDE SEQUENCE [LARGE SCALE GENOMIC DNA]</scope>
    <source>
        <strain evidence="2 3">L3-3HA</strain>
    </source>
</reference>
<feature type="transmembrane region" description="Helical" evidence="1">
    <location>
        <begin position="27"/>
        <end position="45"/>
    </location>
</feature>
<keyword evidence="1" id="KW-0812">Transmembrane</keyword>
<proteinExistence type="predicted"/>
<dbReference type="EMBL" id="VYKJ01000002">
    <property type="protein sequence ID" value="KAA9001947.1"/>
    <property type="molecule type" value="Genomic_DNA"/>
</dbReference>
<dbReference type="AlphaFoldDB" id="A0A5J5G4G6"/>
<sequence>MNTIDTLLPSGPIKILRPAIAHRWQSLLAGIVLIIGSIGLLYWVAPSLARDYLISQTPQVMDNAQIDNGRCITKYILFTDCSADIAYNYQGQHYEGSINLMFIDFSLGDYSADVVISARQPELATLSLGIDKLYNRILLSGALVLLLLVVGLYSLYSSFILGRAIGQAKKPTVLKAIAVEIGTPRREWGQTIVEYTYRPTDKKARKLFSTLAKNELPFLLDAENDRALAVLPAGSNIPVLLDQGLTRLDLTDQQRQQILSQATARA</sequence>
<evidence type="ECO:0000313" key="3">
    <source>
        <dbReference type="Proteomes" id="UP000335415"/>
    </source>
</evidence>
<dbReference type="RefSeq" id="WP_150434184.1">
    <property type="nucleotide sequence ID" value="NZ_VYKJ01000002.1"/>
</dbReference>
<feature type="transmembrane region" description="Helical" evidence="1">
    <location>
        <begin position="137"/>
        <end position="161"/>
    </location>
</feature>
<organism evidence="2 3">
    <name type="scientific">Affinibrenneria salicis</name>
    <dbReference type="NCBI Taxonomy" id="2590031"/>
    <lineage>
        <taxon>Bacteria</taxon>
        <taxon>Pseudomonadati</taxon>
        <taxon>Pseudomonadota</taxon>
        <taxon>Gammaproteobacteria</taxon>
        <taxon>Enterobacterales</taxon>
        <taxon>Pectobacteriaceae</taxon>
        <taxon>Affinibrenneria</taxon>
    </lineage>
</organism>
<evidence type="ECO:0000313" key="2">
    <source>
        <dbReference type="EMBL" id="KAA9001947.1"/>
    </source>
</evidence>
<evidence type="ECO:0000256" key="1">
    <source>
        <dbReference type="SAM" id="Phobius"/>
    </source>
</evidence>
<gene>
    <name evidence="2" type="ORF">FJU30_06625</name>
</gene>
<protein>
    <submittedName>
        <fullName evidence="2">Uncharacterized protein</fullName>
    </submittedName>
</protein>
<keyword evidence="1" id="KW-1133">Transmembrane helix</keyword>
<keyword evidence="1" id="KW-0472">Membrane</keyword>